<evidence type="ECO:0000313" key="2">
    <source>
        <dbReference type="Proteomes" id="UP001415857"/>
    </source>
</evidence>
<comment type="caution">
    <text evidence="1">The sequence shown here is derived from an EMBL/GenBank/DDBJ whole genome shotgun (WGS) entry which is preliminary data.</text>
</comment>
<accession>A0AAP0WY29</accession>
<dbReference type="Proteomes" id="UP001415857">
    <property type="component" value="Unassembled WGS sequence"/>
</dbReference>
<protein>
    <submittedName>
        <fullName evidence="1">Uncharacterized protein</fullName>
    </submittedName>
</protein>
<proteinExistence type="predicted"/>
<dbReference type="EMBL" id="JBBPBK010000006">
    <property type="protein sequence ID" value="KAK9283147.1"/>
    <property type="molecule type" value="Genomic_DNA"/>
</dbReference>
<sequence length="195" mass="21849">MWIGILSSSTSYPSDPVQDYLCWRPSNNGQITFSIKLATRLEIIEEVANQIFYSSATRILKSHDNDTGISDMIVVSPAITMVDAGRGQSQATDLLPIDPNNTAVMSVPANLPSLVGPVNLHNAFRSLSVIGSLDGMNSILEFTTHPPHYLTRYYLRSSILCRYNHLSYKILTENRGVVVLEQDRHPWWKVPTYNP</sequence>
<dbReference type="AlphaFoldDB" id="A0AAP0WY29"/>
<reference evidence="1 2" key="1">
    <citation type="journal article" date="2024" name="Plant J.">
        <title>Genome sequences and population genomics reveal climatic adaptation and genomic divergence between two closely related sweetgum species.</title>
        <authorList>
            <person name="Xu W.Q."/>
            <person name="Ren C.Q."/>
            <person name="Zhang X.Y."/>
            <person name="Comes H.P."/>
            <person name="Liu X.H."/>
            <person name="Li Y.G."/>
            <person name="Kettle C.J."/>
            <person name="Jalonen R."/>
            <person name="Gaisberger H."/>
            <person name="Ma Y.Z."/>
            <person name="Qiu Y.X."/>
        </authorList>
    </citation>
    <scope>NUCLEOTIDE SEQUENCE [LARGE SCALE GENOMIC DNA]</scope>
    <source>
        <strain evidence="1">Hangzhou</strain>
    </source>
</reference>
<name>A0AAP0WY29_LIQFO</name>
<evidence type="ECO:0000313" key="1">
    <source>
        <dbReference type="EMBL" id="KAK9283147.1"/>
    </source>
</evidence>
<organism evidence="1 2">
    <name type="scientific">Liquidambar formosana</name>
    <name type="common">Formosan gum</name>
    <dbReference type="NCBI Taxonomy" id="63359"/>
    <lineage>
        <taxon>Eukaryota</taxon>
        <taxon>Viridiplantae</taxon>
        <taxon>Streptophyta</taxon>
        <taxon>Embryophyta</taxon>
        <taxon>Tracheophyta</taxon>
        <taxon>Spermatophyta</taxon>
        <taxon>Magnoliopsida</taxon>
        <taxon>eudicotyledons</taxon>
        <taxon>Gunneridae</taxon>
        <taxon>Pentapetalae</taxon>
        <taxon>Saxifragales</taxon>
        <taxon>Altingiaceae</taxon>
        <taxon>Liquidambar</taxon>
    </lineage>
</organism>
<gene>
    <name evidence="1" type="ORF">L1049_011378</name>
</gene>
<keyword evidence="2" id="KW-1185">Reference proteome</keyword>